<dbReference type="EMBL" id="CAJNOJ010000004">
    <property type="protein sequence ID" value="CAF0740955.1"/>
    <property type="molecule type" value="Genomic_DNA"/>
</dbReference>
<dbReference type="SUPFAM" id="SSF81383">
    <property type="entry name" value="F-box domain"/>
    <property type="match status" value="1"/>
</dbReference>
<organism evidence="2 3">
    <name type="scientific">Adineta ricciae</name>
    <name type="common">Rotifer</name>
    <dbReference type="NCBI Taxonomy" id="249248"/>
    <lineage>
        <taxon>Eukaryota</taxon>
        <taxon>Metazoa</taxon>
        <taxon>Spiralia</taxon>
        <taxon>Gnathifera</taxon>
        <taxon>Rotifera</taxon>
        <taxon>Eurotatoria</taxon>
        <taxon>Bdelloidea</taxon>
        <taxon>Adinetida</taxon>
        <taxon>Adinetidae</taxon>
        <taxon>Adineta</taxon>
    </lineage>
</organism>
<evidence type="ECO:0000313" key="3">
    <source>
        <dbReference type="Proteomes" id="UP000663852"/>
    </source>
</evidence>
<comment type="caution">
    <text evidence="2">The sequence shown here is derived from an EMBL/GenBank/DDBJ whole genome shotgun (WGS) entry which is preliminary data.</text>
</comment>
<dbReference type="PROSITE" id="PS50181">
    <property type="entry name" value="FBOX"/>
    <property type="match status" value="1"/>
</dbReference>
<dbReference type="CDD" id="cd09917">
    <property type="entry name" value="F-box_SF"/>
    <property type="match status" value="1"/>
</dbReference>
<dbReference type="InterPro" id="IPR036047">
    <property type="entry name" value="F-box-like_dom_sf"/>
</dbReference>
<dbReference type="AlphaFoldDB" id="A0A813NNU8"/>
<evidence type="ECO:0000259" key="1">
    <source>
        <dbReference type="PROSITE" id="PS50181"/>
    </source>
</evidence>
<accession>A0A813NNU8</accession>
<evidence type="ECO:0000313" key="2">
    <source>
        <dbReference type="EMBL" id="CAF0740955.1"/>
    </source>
</evidence>
<proteinExistence type="predicted"/>
<dbReference type="OrthoDB" id="10036043at2759"/>
<sequence>MVACLEDLPVELWISIFAYLEAHDLLQAFSNLNYYFDQIISSDYILFHVRLVFNQLIYTKHLTYQNFCDGIVQN</sequence>
<feature type="domain" description="F-box" evidence="1">
    <location>
        <begin position="2"/>
        <end position="56"/>
    </location>
</feature>
<dbReference type="Proteomes" id="UP000663852">
    <property type="component" value="Unassembled WGS sequence"/>
</dbReference>
<reference evidence="2" key="1">
    <citation type="submission" date="2021-02" db="EMBL/GenBank/DDBJ databases">
        <authorList>
            <person name="Nowell W R."/>
        </authorList>
    </citation>
    <scope>NUCLEOTIDE SEQUENCE</scope>
</reference>
<dbReference type="InterPro" id="IPR001810">
    <property type="entry name" value="F-box_dom"/>
</dbReference>
<protein>
    <recommendedName>
        <fullName evidence="1">F-box domain-containing protein</fullName>
    </recommendedName>
</protein>
<name>A0A813NNU8_ADIRI</name>
<gene>
    <name evidence="2" type="ORF">EDS130_LOCUS1728</name>
</gene>
<dbReference type="Pfam" id="PF12937">
    <property type="entry name" value="F-box-like"/>
    <property type="match status" value="1"/>
</dbReference>